<evidence type="ECO:0000313" key="8">
    <source>
        <dbReference type="EMBL" id="GIG86718.1"/>
    </source>
</evidence>
<feature type="transmembrane region" description="Helical" evidence="7">
    <location>
        <begin position="21"/>
        <end position="39"/>
    </location>
</feature>
<evidence type="ECO:0000256" key="6">
    <source>
        <dbReference type="ARBA" id="ARBA00023136"/>
    </source>
</evidence>
<gene>
    <name evidence="8" type="ORF">Pen02_16540</name>
</gene>
<dbReference type="EMBL" id="BONW01000005">
    <property type="protein sequence ID" value="GIG86718.1"/>
    <property type="molecule type" value="Genomic_DNA"/>
</dbReference>
<evidence type="ECO:0000313" key="9">
    <source>
        <dbReference type="Proteomes" id="UP000646749"/>
    </source>
</evidence>
<evidence type="ECO:0000256" key="3">
    <source>
        <dbReference type="ARBA" id="ARBA00022475"/>
    </source>
</evidence>
<dbReference type="Proteomes" id="UP000646749">
    <property type="component" value="Unassembled WGS sequence"/>
</dbReference>
<keyword evidence="9" id="KW-1185">Reference proteome</keyword>
<comment type="subcellular location">
    <subcellularLocation>
        <location evidence="1">Cell membrane</location>
        <topology evidence="1">Multi-pass membrane protein</topology>
    </subcellularLocation>
</comment>
<dbReference type="PANTHER" id="PTHR34584:SF1">
    <property type="entry name" value="NA(+)_H(+) ANTIPORTER SUBUNIT E1"/>
    <property type="match status" value="1"/>
</dbReference>
<evidence type="ECO:0000256" key="7">
    <source>
        <dbReference type="SAM" id="Phobius"/>
    </source>
</evidence>
<keyword evidence="3" id="KW-1003">Cell membrane</keyword>
<reference evidence="8 9" key="1">
    <citation type="submission" date="2021-01" db="EMBL/GenBank/DDBJ databases">
        <title>Whole genome shotgun sequence of Plantactinospora endophytica NBRC 110450.</title>
        <authorList>
            <person name="Komaki H."/>
            <person name="Tamura T."/>
        </authorList>
    </citation>
    <scope>NUCLEOTIDE SEQUENCE [LARGE SCALE GENOMIC DNA]</scope>
    <source>
        <strain evidence="8 9">NBRC 110450</strain>
    </source>
</reference>
<protein>
    <submittedName>
        <fullName evidence="8">Na+/H+ antiporter subunit E</fullName>
    </submittedName>
</protein>
<keyword evidence="5 7" id="KW-1133">Transmembrane helix</keyword>
<proteinExistence type="inferred from homology"/>
<evidence type="ECO:0000256" key="2">
    <source>
        <dbReference type="ARBA" id="ARBA00006228"/>
    </source>
</evidence>
<dbReference type="InterPro" id="IPR002758">
    <property type="entry name" value="Cation_antiport_E"/>
</dbReference>
<comment type="caution">
    <text evidence="8">The sequence shown here is derived from an EMBL/GenBank/DDBJ whole genome shotgun (WGS) entry which is preliminary data.</text>
</comment>
<comment type="similarity">
    <text evidence="2">Belongs to the CPA3 antiporters (TC 2.A.63) subunit E family.</text>
</comment>
<dbReference type="NCBIfam" id="NF006521">
    <property type="entry name" value="PRK08965.1-5"/>
    <property type="match status" value="1"/>
</dbReference>
<feature type="transmembrane region" description="Helical" evidence="7">
    <location>
        <begin position="45"/>
        <end position="64"/>
    </location>
</feature>
<sequence length="205" mass="22581">MSRRVGAGWRALRRRLPQRRRWRDHLFTVGWLVAVWSLLWGEFTWGNLLGGAVVAVVILVFLPLPRVTFGGRLRPLALAEFVGRFVAELVVASVHVGWVAVRPGRSRLRNAIIAVRLRVRTDLNLALTAEVLSLVPGTLIVEADRAAGTLYVHVLDVRGAEDLTRSRDRVLALEARLVRSVGSDAELRMVSAPTTTTTTEPGGSP</sequence>
<dbReference type="Pfam" id="PF01899">
    <property type="entry name" value="MNHE"/>
    <property type="match status" value="1"/>
</dbReference>
<evidence type="ECO:0000256" key="1">
    <source>
        <dbReference type="ARBA" id="ARBA00004651"/>
    </source>
</evidence>
<organism evidence="8 9">
    <name type="scientific">Plantactinospora endophytica</name>
    <dbReference type="NCBI Taxonomy" id="673535"/>
    <lineage>
        <taxon>Bacteria</taxon>
        <taxon>Bacillati</taxon>
        <taxon>Actinomycetota</taxon>
        <taxon>Actinomycetes</taxon>
        <taxon>Micromonosporales</taxon>
        <taxon>Micromonosporaceae</taxon>
        <taxon>Plantactinospora</taxon>
    </lineage>
</organism>
<evidence type="ECO:0000256" key="5">
    <source>
        <dbReference type="ARBA" id="ARBA00022989"/>
    </source>
</evidence>
<accession>A0ABQ4DWA4</accession>
<keyword evidence="4 7" id="KW-0812">Transmembrane</keyword>
<evidence type="ECO:0000256" key="4">
    <source>
        <dbReference type="ARBA" id="ARBA00022692"/>
    </source>
</evidence>
<keyword evidence="6 7" id="KW-0472">Membrane</keyword>
<name>A0ABQ4DWA4_9ACTN</name>
<dbReference type="PANTHER" id="PTHR34584">
    <property type="entry name" value="NA(+)/H(+) ANTIPORTER SUBUNIT E1"/>
    <property type="match status" value="1"/>
</dbReference>